<dbReference type="PANTHER" id="PTHR43632">
    <property type="entry name" value="PERMEASE COMPONENT OF TUNGSTATE ABC TRANSPORTER"/>
    <property type="match status" value="1"/>
</dbReference>
<keyword evidence="4 5" id="KW-0472">Membrane</keyword>
<feature type="transmembrane region" description="Helical" evidence="5">
    <location>
        <begin position="60"/>
        <end position="82"/>
    </location>
</feature>
<dbReference type="Gene3D" id="1.10.3720.10">
    <property type="entry name" value="MetI-like"/>
    <property type="match status" value="1"/>
</dbReference>
<sequence>MSYFTEGLFTAGRLLFTVDPEVYGIVGRSLRISLTATFFASLVGVPLGFLIGSRDFRGKAIVVIVVHTLMALPTVVVGLLGYAILSRQAPLGFLELLFTPRAIIMGEFILSLPIITALTISAIHGLDRRAVLTAQTLGAGKFRVAWTSLMEARYSVLAAVIVGFGRAASEVGSAMMLGGNIRFYTRTMTTAIALETSKGEFGFALALGLFLLLVVFSVNILLHLFQMTGRVR</sequence>
<keyword evidence="2 5" id="KW-0812">Transmembrane</keyword>
<dbReference type="EMBL" id="SOKU01000122">
    <property type="protein sequence ID" value="TES86181.1"/>
    <property type="molecule type" value="Genomic_DNA"/>
</dbReference>
<dbReference type="PROSITE" id="PS50928">
    <property type="entry name" value="ABC_TM1"/>
    <property type="match status" value="1"/>
</dbReference>
<dbReference type="GO" id="GO:0005886">
    <property type="term" value="C:plasma membrane"/>
    <property type="evidence" value="ECO:0007669"/>
    <property type="project" value="UniProtKB-SubCell"/>
</dbReference>
<dbReference type="InterPro" id="IPR000515">
    <property type="entry name" value="MetI-like"/>
</dbReference>
<dbReference type="PANTHER" id="PTHR43632:SF1">
    <property type="entry name" value="PERMEASE COMPONENT OF TUNGSTATE ABC TRANSPORTER"/>
    <property type="match status" value="1"/>
</dbReference>
<evidence type="ECO:0000256" key="1">
    <source>
        <dbReference type="ARBA" id="ARBA00004141"/>
    </source>
</evidence>
<comment type="similarity">
    <text evidence="5">Belongs to the binding-protein-dependent transport system permease family.</text>
</comment>
<evidence type="ECO:0000313" key="7">
    <source>
        <dbReference type="EMBL" id="TES86181.1"/>
    </source>
</evidence>
<feature type="transmembrane region" description="Helical" evidence="5">
    <location>
        <begin position="102"/>
        <end position="123"/>
    </location>
</feature>
<reference evidence="7 8" key="1">
    <citation type="submission" date="2019-03" db="EMBL/GenBank/DDBJ databases">
        <title>Metabolic potential of uncultured bacteria and archaea associated with petroleum seepage in deep-sea sediments.</title>
        <authorList>
            <person name="Dong X."/>
            <person name="Hubert C."/>
        </authorList>
    </citation>
    <scope>NUCLEOTIDE SEQUENCE [LARGE SCALE GENOMIC DNA]</scope>
    <source>
        <strain evidence="7">E44_bin92</strain>
    </source>
</reference>
<dbReference type="Pfam" id="PF00528">
    <property type="entry name" value="BPD_transp_1"/>
    <property type="match status" value="1"/>
</dbReference>
<keyword evidence="5" id="KW-0813">Transport</keyword>
<name>A0A523QKH0_UNCAE</name>
<evidence type="ECO:0000256" key="5">
    <source>
        <dbReference type="RuleBase" id="RU363032"/>
    </source>
</evidence>
<feature type="transmembrane region" description="Helical" evidence="5">
    <location>
        <begin position="32"/>
        <end position="53"/>
    </location>
</feature>
<comment type="caution">
    <text evidence="7">The sequence shown here is derived from an EMBL/GenBank/DDBJ whole genome shotgun (WGS) entry which is preliminary data.</text>
</comment>
<proteinExistence type="inferred from homology"/>
<organism evidence="7 8">
    <name type="scientific">Aerophobetes bacterium</name>
    <dbReference type="NCBI Taxonomy" id="2030807"/>
    <lineage>
        <taxon>Bacteria</taxon>
        <taxon>Candidatus Aerophobota</taxon>
    </lineage>
</organism>
<evidence type="ECO:0000256" key="4">
    <source>
        <dbReference type="ARBA" id="ARBA00023136"/>
    </source>
</evidence>
<accession>A0A523QKH0</accession>
<evidence type="ECO:0000256" key="3">
    <source>
        <dbReference type="ARBA" id="ARBA00022989"/>
    </source>
</evidence>
<evidence type="ECO:0000259" key="6">
    <source>
        <dbReference type="PROSITE" id="PS50928"/>
    </source>
</evidence>
<evidence type="ECO:0000313" key="8">
    <source>
        <dbReference type="Proteomes" id="UP000320781"/>
    </source>
</evidence>
<comment type="subcellular location">
    <subcellularLocation>
        <location evidence="5">Cell membrane</location>
        <topology evidence="5">Multi-pass membrane protein</topology>
    </subcellularLocation>
    <subcellularLocation>
        <location evidence="1">Membrane</location>
        <topology evidence="1">Multi-pass membrane protein</topology>
    </subcellularLocation>
</comment>
<protein>
    <submittedName>
        <fullName evidence="7">ABC transporter permease subunit</fullName>
    </submittedName>
</protein>
<dbReference type="Proteomes" id="UP000320781">
    <property type="component" value="Unassembled WGS sequence"/>
</dbReference>
<evidence type="ECO:0000256" key="2">
    <source>
        <dbReference type="ARBA" id="ARBA00022692"/>
    </source>
</evidence>
<gene>
    <name evidence="7" type="ORF">E3J95_02575</name>
</gene>
<feature type="domain" description="ABC transmembrane type-1" evidence="6">
    <location>
        <begin position="26"/>
        <end position="222"/>
    </location>
</feature>
<dbReference type="GO" id="GO:0055085">
    <property type="term" value="P:transmembrane transport"/>
    <property type="evidence" value="ECO:0007669"/>
    <property type="project" value="InterPro"/>
</dbReference>
<dbReference type="InterPro" id="IPR049783">
    <property type="entry name" value="ABC_perm_TupB-like"/>
</dbReference>
<feature type="transmembrane region" description="Helical" evidence="5">
    <location>
        <begin position="201"/>
        <end position="225"/>
    </location>
</feature>
<dbReference type="SUPFAM" id="SSF161098">
    <property type="entry name" value="MetI-like"/>
    <property type="match status" value="1"/>
</dbReference>
<keyword evidence="3 5" id="KW-1133">Transmembrane helix</keyword>
<feature type="transmembrane region" description="Helical" evidence="5">
    <location>
        <begin position="156"/>
        <end position="181"/>
    </location>
</feature>
<dbReference type="NCBIfam" id="NF038017">
    <property type="entry name" value="ABC_perm1"/>
    <property type="match status" value="1"/>
</dbReference>
<dbReference type="CDD" id="cd06261">
    <property type="entry name" value="TM_PBP2"/>
    <property type="match status" value="1"/>
</dbReference>
<dbReference type="AlphaFoldDB" id="A0A523QKH0"/>
<dbReference type="InterPro" id="IPR035906">
    <property type="entry name" value="MetI-like_sf"/>
</dbReference>